<name>A0A9P4JRD9_9PLEO</name>
<gene>
    <name evidence="2" type="ORF">GQ43DRAFT_471392</name>
</gene>
<dbReference type="AlphaFoldDB" id="A0A9P4JRD9"/>
<feature type="region of interest" description="Disordered" evidence="1">
    <location>
        <begin position="390"/>
        <end position="501"/>
    </location>
</feature>
<keyword evidence="3" id="KW-1185">Reference proteome</keyword>
<sequence>MSNSPALSTEPPKAPGHTHTPTRPAPVISHPTPPREFDDIFRAAFHKVLSDFTAQGRFMTAPARKNLIEMAYNATDSLYYDGRPLNDGELKQRALTKVMYRIMADEPWTEEWIRPHDVERKLSRFELHPDSVPLALEYGFQTPKQAITAARHWIESDARDRKTGSKKRKTPPPAPFDEIEVIWIPGTVSSTATARINRETIYPISVESVAHVLYSHPCKNITRPWDMAQEWVNTHDTARLVQLRKFACDVCDYAPHLLDNDNPSLLLVLLILTRAEICRRFEDNGIRIEGSTVSHRRSECIKNLLGWKTAEQRKDFDMVASDLQVRVKTAAYPTPRQMRTRRPTKKATSMSQPIIRAADMGITITASAPVVPIYQRQPLHYTKHNANILSPTVSNKPLPAGPSHQVSKPYTSSPYPPTGLQGSFGAEYGPRGIPALGTAASSQPASSKVIEAASKATDNSWKTTDAAPRTTDASPKTSTTACKKTATASKPTTAAPKANATVPKALPATSPIAAAKVTVKSVSAPVHQPSASGWAPINADAVYRTRAFAATRTSIGSEEEEEEEGMGID</sequence>
<dbReference type="Proteomes" id="UP000799536">
    <property type="component" value="Unassembled WGS sequence"/>
</dbReference>
<feature type="region of interest" description="Disordered" evidence="1">
    <location>
        <begin position="1"/>
        <end position="33"/>
    </location>
</feature>
<dbReference type="OrthoDB" id="3892429at2759"/>
<accession>A0A9P4JRD9</accession>
<proteinExistence type="predicted"/>
<protein>
    <submittedName>
        <fullName evidence="2">Uncharacterized protein</fullName>
    </submittedName>
</protein>
<feature type="compositionally biased region" description="Low complexity" evidence="1">
    <location>
        <begin position="473"/>
        <end position="501"/>
    </location>
</feature>
<evidence type="ECO:0000313" key="2">
    <source>
        <dbReference type="EMBL" id="KAF2201859.1"/>
    </source>
</evidence>
<comment type="caution">
    <text evidence="2">The sequence shown here is derived from an EMBL/GenBank/DDBJ whole genome shotgun (WGS) entry which is preliminary data.</text>
</comment>
<evidence type="ECO:0000313" key="3">
    <source>
        <dbReference type="Proteomes" id="UP000799536"/>
    </source>
</evidence>
<reference evidence="2" key="1">
    <citation type="journal article" date="2020" name="Stud. Mycol.">
        <title>101 Dothideomycetes genomes: a test case for predicting lifestyles and emergence of pathogens.</title>
        <authorList>
            <person name="Haridas S."/>
            <person name="Albert R."/>
            <person name="Binder M."/>
            <person name="Bloem J."/>
            <person name="Labutti K."/>
            <person name="Salamov A."/>
            <person name="Andreopoulos B."/>
            <person name="Baker S."/>
            <person name="Barry K."/>
            <person name="Bills G."/>
            <person name="Bluhm B."/>
            <person name="Cannon C."/>
            <person name="Castanera R."/>
            <person name="Culley D."/>
            <person name="Daum C."/>
            <person name="Ezra D."/>
            <person name="Gonzalez J."/>
            <person name="Henrissat B."/>
            <person name="Kuo A."/>
            <person name="Liang C."/>
            <person name="Lipzen A."/>
            <person name="Lutzoni F."/>
            <person name="Magnuson J."/>
            <person name="Mondo S."/>
            <person name="Nolan M."/>
            <person name="Ohm R."/>
            <person name="Pangilinan J."/>
            <person name="Park H.-J."/>
            <person name="Ramirez L."/>
            <person name="Alfaro M."/>
            <person name="Sun H."/>
            <person name="Tritt A."/>
            <person name="Yoshinaga Y."/>
            <person name="Zwiers L.-H."/>
            <person name="Turgeon B."/>
            <person name="Goodwin S."/>
            <person name="Spatafora J."/>
            <person name="Crous P."/>
            <person name="Grigoriev I."/>
        </authorList>
    </citation>
    <scope>NUCLEOTIDE SEQUENCE</scope>
    <source>
        <strain evidence="2">ATCC 74209</strain>
    </source>
</reference>
<dbReference type="EMBL" id="ML993958">
    <property type="protein sequence ID" value="KAF2201859.1"/>
    <property type="molecule type" value="Genomic_DNA"/>
</dbReference>
<organism evidence="2 3">
    <name type="scientific">Delitschia confertaspora ATCC 74209</name>
    <dbReference type="NCBI Taxonomy" id="1513339"/>
    <lineage>
        <taxon>Eukaryota</taxon>
        <taxon>Fungi</taxon>
        <taxon>Dikarya</taxon>
        <taxon>Ascomycota</taxon>
        <taxon>Pezizomycotina</taxon>
        <taxon>Dothideomycetes</taxon>
        <taxon>Pleosporomycetidae</taxon>
        <taxon>Pleosporales</taxon>
        <taxon>Delitschiaceae</taxon>
        <taxon>Delitschia</taxon>
    </lineage>
</organism>
<evidence type="ECO:0000256" key="1">
    <source>
        <dbReference type="SAM" id="MobiDB-lite"/>
    </source>
</evidence>